<comment type="similarity">
    <text evidence="1">Belongs to the cullin family.</text>
</comment>
<evidence type="ECO:0000313" key="5">
    <source>
        <dbReference type="Proteomes" id="UP000620124"/>
    </source>
</evidence>
<keyword evidence="5" id="KW-1185">Reference proteome</keyword>
<feature type="chain" id="PRO_5034477593" description="Cullin N-terminal domain-containing protein" evidence="2">
    <location>
        <begin position="17"/>
        <end position="565"/>
    </location>
</feature>
<evidence type="ECO:0000256" key="1">
    <source>
        <dbReference type="ARBA" id="ARBA00006019"/>
    </source>
</evidence>
<dbReference type="AlphaFoldDB" id="A0A8H6Y030"/>
<comment type="caution">
    <text evidence="4">The sequence shown here is derived from an EMBL/GenBank/DDBJ whole genome shotgun (WGS) entry which is preliminary data.</text>
</comment>
<proteinExistence type="inferred from homology"/>
<keyword evidence="2" id="KW-0732">Signal</keyword>
<evidence type="ECO:0000313" key="4">
    <source>
        <dbReference type="EMBL" id="KAF7350237.1"/>
    </source>
</evidence>
<reference evidence="4" key="1">
    <citation type="submission" date="2020-05" db="EMBL/GenBank/DDBJ databases">
        <title>Mycena genomes resolve the evolution of fungal bioluminescence.</title>
        <authorList>
            <person name="Tsai I.J."/>
        </authorList>
    </citation>
    <scope>NUCLEOTIDE SEQUENCE</scope>
    <source>
        <strain evidence="4">CCC161011</strain>
    </source>
</reference>
<protein>
    <recommendedName>
        <fullName evidence="3">Cullin N-terminal domain-containing protein</fullName>
    </recommendedName>
</protein>
<accession>A0A8H6Y030</accession>
<sequence length="565" mass="63333">MCPVLSLWTWCHSASSIFILGTVNRGPCEPYGSQIWEGSPRSFSTDPRIFWGRRQSWWIKEQRRDPSQAVVSASDGLFPSVGDKLICRTTLIHLGPKGRISVYSTPSIEGANHANYALPRPEVFFYPMQIHSNCRVIGGESFGTLGSCRDRIPLDVKALDFLRFAAACIADTDISLKVEGTSKVWCVADETMPLSLVEQLLVDSLSGGGSAYSPLIALRYLGQILELPSFWTQKDFPFQSVIMFESVVKKILLHIIVLLQDLGLDSHEEIETASFDTEGIDILCAAVLAGVEGWLPGRQDVTHSVEYWYRDFRRIIDLLRHPPAQEILPSSWKRATTGLLKSMIPTVYRAVVICIPVLEEVIALGKSELLPPALLDPEPDVKSAPSTVDVQQSWINHLKPCIIRIMLNKDSLTTVAYMNMYSAIFMMMAKGEWRMRGAVLYANVSAFYAEYTASIYADAPDNDSSVVTYYDKEWERFSGAAAVVNRLLRHLNSNWVQDARKEGRFYVRTVLNEALIQWKNKMFDPISPRLQVVLLSVDAKIADVGLKLASGTLEEADFRTMCFQA</sequence>
<evidence type="ECO:0000256" key="2">
    <source>
        <dbReference type="SAM" id="SignalP"/>
    </source>
</evidence>
<dbReference type="EMBL" id="JACAZI010000010">
    <property type="protein sequence ID" value="KAF7350237.1"/>
    <property type="molecule type" value="Genomic_DNA"/>
</dbReference>
<dbReference type="InterPro" id="IPR001373">
    <property type="entry name" value="Cullin_N"/>
</dbReference>
<evidence type="ECO:0000259" key="3">
    <source>
        <dbReference type="Pfam" id="PF00888"/>
    </source>
</evidence>
<dbReference type="OrthoDB" id="3054074at2759"/>
<dbReference type="SUPFAM" id="SSF74788">
    <property type="entry name" value="Cullin repeat-like"/>
    <property type="match status" value="1"/>
</dbReference>
<name>A0A8H6Y030_9AGAR</name>
<dbReference type="Proteomes" id="UP000620124">
    <property type="component" value="Unassembled WGS sequence"/>
</dbReference>
<organism evidence="4 5">
    <name type="scientific">Mycena venus</name>
    <dbReference type="NCBI Taxonomy" id="2733690"/>
    <lineage>
        <taxon>Eukaryota</taxon>
        <taxon>Fungi</taxon>
        <taxon>Dikarya</taxon>
        <taxon>Basidiomycota</taxon>
        <taxon>Agaricomycotina</taxon>
        <taxon>Agaricomycetes</taxon>
        <taxon>Agaricomycetidae</taxon>
        <taxon>Agaricales</taxon>
        <taxon>Marasmiineae</taxon>
        <taxon>Mycenaceae</taxon>
        <taxon>Mycena</taxon>
    </lineage>
</organism>
<dbReference type="GO" id="GO:0006511">
    <property type="term" value="P:ubiquitin-dependent protein catabolic process"/>
    <property type="evidence" value="ECO:0007669"/>
    <property type="project" value="InterPro"/>
</dbReference>
<dbReference type="InterPro" id="IPR016159">
    <property type="entry name" value="Cullin_repeat-like_dom_sf"/>
</dbReference>
<feature type="signal peptide" evidence="2">
    <location>
        <begin position="1"/>
        <end position="16"/>
    </location>
</feature>
<feature type="domain" description="Cullin N-terminal" evidence="3">
    <location>
        <begin position="397"/>
        <end position="535"/>
    </location>
</feature>
<dbReference type="Pfam" id="PF00888">
    <property type="entry name" value="Cullin"/>
    <property type="match status" value="1"/>
</dbReference>
<dbReference type="Gene3D" id="1.20.1310.10">
    <property type="entry name" value="Cullin Repeats"/>
    <property type="match status" value="1"/>
</dbReference>
<gene>
    <name evidence="4" type="ORF">MVEN_01327100</name>
</gene>
<dbReference type="GO" id="GO:0031625">
    <property type="term" value="F:ubiquitin protein ligase binding"/>
    <property type="evidence" value="ECO:0007669"/>
    <property type="project" value="InterPro"/>
</dbReference>